<keyword evidence="2" id="KW-1185">Reference proteome</keyword>
<organism evidence="1 2">
    <name type="scientific">Mugilogobius chulae</name>
    <name type="common">yellowstripe goby</name>
    <dbReference type="NCBI Taxonomy" id="88201"/>
    <lineage>
        <taxon>Eukaryota</taxon>
        <taxon>Metazoa</taxon>
        <taxon>Chordata</taxon>
        <taxon>Craniata</taxon>
        <taxon>Vertebrata</taxon>
        <taxon>Euteleostomi</taxon>
        <taxon>Actinopterygii</taxon>
        <taxon>Neopterygii</taxon>
        <taxon>Teleostei</taxon>
        <taxon>Neoteleostei</taxon>
        <taxon>Acanthomorphata</taxon>
        <taxon>Gobiaria</taxon>
        <taxon>Gobiiformes</taxon>
        <taxon>Gobioidei</taxon>
        <taxon>Gobiidae</taxon>
        <taxon>Gobionellinae</taxon>
        <taxon>Mugilogobius</taxon>
    </lineage>
</organism>
<dbReference type="AlphaFoldDB" id="A0AAW0PB63"/>
<reference evidence="2" key="1">
    <citation type="submission" date="2024-04" db="EMBL/GenBank/DDBJ databases">
        <title>Salinicola lusitanus LLJ914,a marine bacterium isolated from the Okinawa Trough.</title>
        <authorList>
            <person name="Li J."/>
        </authorList>
    </citation>
    <scope>NUCLEOTIDE SEQUENCE [LARGE SCALE GENOMIC DNA]</scope>
</reference>
<dbReference type="Proteomes" id="UP001460270">
    <property type="component" value="Unassembled WGS sequence"/>
</dbReference>
<dbReference type="Gene3D" id="3.30.420.10">
    <property type="entry name" value="Ribonuclease H-like superfamily/Ribonuclease H"/>
    <property type="match status" value="1"/>
</dbReference>
<dbReference type="InterPro" id="IPR036397">
    <property type="entry name" value="RNaseH_sf"/>
</dbReference>
<dbReference type="InterPro" id="IPR012337">
    <property type="entry name" value="RNaseH-like_sf"/>
</dbReference>
<name>A0AAW0PB63_9GOBI</name>
<gene>
    <name evidence="1" type="ORF">WMY93_011368</name>
</gene>
<proteinExistence type="predicted"/>
<dbReference type="GO" id="GO:0003676">
    <property type="term" value="F:nucleic acid binding"/>
    <property type="evidence" value="ECO:0007669"/>
    <property type="project" value="InterPro"/>
</dbReference>
<dbReference type="SUPFAM" id="SSF53098">
    <property type="entry name" value="Ribonuclease H-like"/>
    <property type="match status" value="1"/>
</dbReference>
<evidence type="ECO:0000313" key="2">
    <source>
        <dbReference type="Proteomes" id="UP001460270"/>
    </source>
</evidence>
<dbReference type="EMBL" id="JBBPFD010000008">
    <property type="protein sequence ID" value="KAK7915607.1"/>
    <property type="molecule type" value="Genomic_DNA"/>
</dbReference>
<evidence type="ECO:0008006" key="3">
    <source>
        <dbReference type="Google" id="ProtNLM"/>
    </source>
</evidence>
<comment type="caution">
    <text evidence="1">The sequence shown here is derived from an EMBL/GenBank/DDBJ whole genome shotgun (WGS) entry which is preliminary data.</text>
</comment>
<evidence type="ECO:0000313" key="1">
    <source>
        <dbReference type="EMBL" id="KAK7915607.1"/>
    </source>
</evidence>
<protein>
    <recommendedName>
        <fullName evidence="3">DNA-directed DNA polymerase</fullName>
    </recommendedName>
</protein>
<accession>A0AAW0PB63</accession>
<sequence length="641" mass="73331">MDKVLPFVEMFPNIYPTHRPVNMQVEQDLVGVMIKSVMFSRAEEALLCRGLIVDGQNVSIHTTVYLKVVNISPIVGYDLELVHDQDHLQENWESVQKTWFSHITCEPVHVEVQHEDIKRTVSAMVFPLKSIGDAARFIQNVKGALTFGDFCPSRGYYMDRDGNTPALYSGVMFGRVYFVPRNKLNGKLRPCDLVYDHDRSELEAQQFEDKHMCHFYKAACLDIETVSNNSHRDPSLRCTSFAYRVPYCTEEMVNEMTAYRTRLVQALNTGKKKLPKQAKNVTIPSLPPDMPGQQHEITCLSLVIINSHLPKLSRTHHRKKLIVLFNKFKVNSYEKCCTQTDPELAARVGIDDVTRIQIHPCSGELGLLEQMVKLLDHHEIELLYVYNAEFDIRVIEQRVHFYAQSNYTEDKDEMTKIRCTSLLQAWCGLFVTRALSENVTAKLQFEQPQYLQMYMEMIKKVGSVLFSGDLTESKLRVISTHIEKFNKEKSKIGHFKMNSCGMNIIDLYRMTGSRETKFACKSRKLNDVAPFIISRIRDLNRRPPKDARKMHKVADVHISDMDTMIRRGGGSLFAVLVYNLVDSQLCARLAKVLKPVASLFHRCRMTLNCDVLIHGRGTLSGGSCKVFILSSFLSSSSHLTI</sequence>